<reference evidence="2 3" key="1">
    <citation type="journal article" date="2016" name="Int. J. Syst. Evol. Microbiol.">
        <title>Paraphotobacterium marinum gen. nov., sp. nov., a member of the family Vibrionaceae, isolated from surface seawater.</title>
        <authorList>
            <person name="Huang Z."/>
            <person name="Dong C."/>
            <person name="Shao Z."/>
        </authorList>
    </citation>
    <scope>NUCLEOTIDE SEQUENCE [LARGE SCALE GENOMIC DNA]</scope>
    <source>
        <strain evidence="2 3">NSCS20N07D</strain>
    </source>
</reference>
<organism evidence="2 3">
    <name type="scientific">Paraphotobacterium marinum</name>
    <dbReference type="NCBI Taxonomy" id="1755811"/>
    <lineage>
        <taxon>Bacteria</taxon>
        <taxon>Pseudomonadati</taxon>
        <taxon>Pseudomonadota</taxon>
        <taxon>Gammaproteobacteria</taxon>
        <taxon>Vibrionales</taxon>
        <taxon>Vibrionaceae</taxon>
        <taxon>Paraphotobacterium</taxon>
    </lineage>
</organism>
<proteinExistence type="predicted"/>
<keyword evidence="3" id="KW-1185">Reference proteome</keyword>
<feature type="transmembrane region" description="Helical" evidence="1">
    <location>
        <begin position="63"/>
        <end position="84"/>
    </location>
</feature>
<accession>A0A220VFE5</accession>
<feature type="transmembrane region" description="Helical" evidence="1">
    <location>
        <begin position="12"/>
        <end position="34"/>
    </location>
</feature>
<dbReference type="Proteomes" id="UP000242175">
    <property type="component" value="Chromosome small"/>
</dbReference>
<dbReference type="EMBL" id="CP022356">
    <property type="protein sequence ID" value="ASK79085.1"/>
    <property type="molecule type" value="Genomic_DNA"/>
</dbReference>
<dbReference type="AlphaFoldDB" id="A0A220VFE5"/>
<evidence type="ECO:0000256" key="1">
    <source>
        <dbReference type="SAM" id="Phobius"/>
    </source>
</evidence>
<evidence type="ECO:0000313" key="3">
    <source>
        <dbReference type="Proteomes" id="UP000242175"/>
    </source>
</evidence>
<keyword evidence="1" id="KW-0812">Transmembrane</keyword>
<feature type="transmembrane region" description="Helical" evidence="1">
    <location>
        <begin position="96"/>
        <end position="116"/>
    </location>
</feature>
<name>A0A220VFE5_9GAMM</name>
<feature type="transmembrane region" description="Helical" evidence="1">
    <location>
        <begin position="151"/>
        <end position="171"/>
    </location>
</feature>
<keyword evidence="1" id="KW-1133">Transmembrane helix</keyword>
<evidence type="ECO:0000313" key="2">
    <source>
        <dbReference type="EMBL" id="ASK79085.1"/>
    </source>
</evidence>
<protein>
    <submittedName>
        <fullName evidence="2">Uncharacterized protein</fullName>
    </submittedName>
</protein>
<keyword evidence="1" id="KW-0472">Membrane</keyword>
<gene>
    <name evidence="2" type="ORF">CF386_08425</name>
</gene>
<dbReference type="KEGG" id="pmai:CF386_08425"/>
<sequence length="213" mass="25185">MKYLTKVIYNSPILYTFLGFLLLKYTWNIFLYAYNRFEESKETIDFQKHQDIAPFSYYLLNELFSQIAVFVTIWILLIYLYRYFYLKEDLTFKKAINTFIGSVFAFCLILTLMKIISELTFGGIWYGNPSYERFIYGLEIATQPARLFGNLYFSSAAILDLGVFCLICRLMKKNEIKFFTNKALRKLIPLNTTVQKDLSMNDISVDQEKKKTI</sequence>